<sequence length="101" mass="10783">MKKSIKSFSLHKTALTVAVTMAALSLVLVIPMAMIFTLAAIFDSSPGNGMSLLAPSLGMIFAMPILYLIMGYIMTIVFAAIYNVVAKYTGGITFEVGDRQA</sequence>
<organism evidence="2 3">
    <name type="scientific">Aliidiomarina haloalkalitolerans</name>
    <dbReference type="NCBI Taxonomy" id="859059"/>
    <lineage>
        <taxon>Bacteria</taxon>
        <taxon>Pseudomonadati</taxon>
        <taxon>Pseudomonadota</taxon>
        <taxon>Gammaproteobacteria</taxon>
        <taxon>Alteromonadales</taxon>
        <taxon>Idiomarinaceae</taxon>
        <taxon>Aliidiomarina</taxon>
    </lineage>
</organism>
<feature type="transmembrane region" description="Helical" evidence="1">
    <location>
        <begin position="12"/>
        <end position="41"/>
    </location>
</feature>
<dbReference type="AlphaFoldDB" id="A0A432VS18"/>
<gene>
    <name evidence="2" type="ORF">CWE06_08840</name>
</gene>
<accession>A0A432VS18</accession>
<keyword evidence="1" id="KW-1133">Transmembrane helix</keyword>
<evidence type="ECO:0000256" key="1">
    <source>
        <dbReference type="SAM" id="Phobius"/>
    </source>
</evidence>
<keyword evidence="1" id="KW-0812">Transmembrane</keyword>
<reference evidence="2 3" key="1">
    <citation type="journal article" date="2011" name="Front. Microbiol.">
        <title>Genomic signatures of strain selection and enhancement in Bacillus atrophaeus var. globigii, a historical biowarfare simulant.</title>
        <authorList>
            <person name="Gibbons H.S."/>
            <person name="Broomall S.M."/>
            <person name="McNew L.A."/>
            <person name="Daligault H."/>
            <person name="Chapman C."/>
            <person name="Bruce D."/>
            <person name="Karavis M."/>
            <person name="Krepps M."/>
            <person name="McGregor P.A."/>
            <person name="Hong C."/>
            <person name="Park K.H."/>
            <person name="Akmal A."/>
            <person name="Feldman A."/>
            <person name="Lin J.S."/>
            <person name="Chang W.E."/>
            <person name="Higgs B.W."/>
            <person name="Demirev P."/>
            <person name="Lindquist J."/>
            <person name="Liem A."/>
            <person name="Fochler E."/>
            <person name="Read T.D."/>
            <person name="Tapia R."/>
            <person name="Johnson S."/>
            <person name="Bishop-Lilly K.A."/>
            <person name="Detter C."/>
            <person name="Han C."/>
            <person name="Sozhamannan S."/>
            <person name="Rosenzweig C.N."/>
            <person name="Skowronski E.W."/>
        </authorList>
    </citation>
    <scope>NUCLEOTIDE SEQUENCE [LARGE SCALE GENOMIC DNA]</scope>
    <source>
        <strain evidence="2 3">AK5</strain>
    </source>
</reference>
<comment type="caution">
    <text evidence="2">The sequence shown here is derived from an EMBL/GenBank/DDBJ whole genome shotgun (WGS) entry which is preliminary data.</text>
</comment>
<keyword evidence="1" id="KW-0472">Membrane</keyword>
<evidence type="ECO:0000313" key="2">
    <source>
        <dbReference type="EMBL" id="RUO19134.1"/>
    </source>
</evidence>
<dbReference type="Proteomes" id="UP000288212">
    <property type="component" value="Unassembled WGS sequence"/>
</dbReference>
<name>A0A432VS18_9GAMM</name>
<dbReference type="OrthoDB" id="6294340at2"/>
<evidence type="ECO:0008006" key="4">
    <source>
        <dbReference type="Google" id="ProtNLM"/>
    </source>
</evidence>
<keyword evidence="3" id="KW-1185">Reference proteome</keyword>
<feature type="transmembrane region" description="Helical" evidence="1">
    <location>
        <begin position="61"/>
        <end position="85"/>
    </location>
</feature>
<proteinExistence type="predicted"/>
<evidence type="ECO:0000313" key="3">
    <source>
        <dbReference type="Proteomes" id="UP000288212"/>
    </source>
</evidence>
<dbReference type="RefSeq" id="WP_126793242.1">
    <property type="nucleotide sequence ID" value="NZ_PIPI01000006.1"/>
</dbReference>
<protein>
    <recommendedName>
        <fullName evidence="4">DUF3566 domain-containing protein</fullName>
    </recommendedName>
</protein>
<dbReference type="EMBL" id="PIPI01000006">
    <property type="protein sequence ID" value="RUO19134.1"/>
    <property type="molecule type" value="Genomic_DNA"/>
</dbReference>